<proteinExistence type="predicted"/>
<feature type="compositionally biased region" description="Basic and acidic residues" evidence="1">
    <location>
        <begin position="16"/>
        <end position="33"/>
    </location>
</feature>
<feature type="region of interest" description="Disordered" evidence="1">
    <location>
        <begin position="1"/>
        <end position="33"/>
    </location>
</feature>
<gene>
    <name evidence="2" type="ORF">FOZ60_016900</name>
</gene>
<evidence type="ECO:0000256" key="1">
    <source>
        <dbReference type="SAM" id="MobiDB-lite"/>
    </source>
</evidence>
<organism evidence="2 3">
    <name type="scientific">Perkinsus olseni</name>
    <name type="common">Perkinsus atlanticus</name>
    <dbReference type="NCBI Taxonomy" id="32597"/>
    <lineage>
        <taxon>Eukaryota</taxon>
        <taxon>Sar</taxon>
        <taxon>Alveolata</taxon>
        <taxon>Perkinsozoa</taxon>
        <taxon>Perkinsea</taxon>
        <taxon>Perkinsida</taxon>
        <taxon>Perkinsidae</taxon>
        <taxon>Perkinsus</taxon>
    </lineage>
</organism>
<dbReference type="AlphaFoldDB" id="A0A7J6N2N0"/>
<protein>
    <submittedName>
        <fullName evidence="2">Uncharacterized protein</fullName>
    </submittedName>
</protein>
<evidence type="ECO:0000313" key="3">
    <source>
        <dbReference type="Proteomes" id="UP000541610"/>
    </source>
</evidence>
<comment type="caution">
    <text evidence="2">The sequence shown here is derived from an EMBL/GenBank/DDBJ whole genome shotgun (WGS) entry which is preliminary data.</text>
</comment>
<dbReference type="Proteomes" id="UP000541610">
    <property type="component" value="Unassembled WGS sequence"/>
</dbReference>
<dbReference type="EMBL" id="JABANP010000925">
    <property type="protein sequence ID" value="KAF4678162.1"/>
    <property type="molecule type" value="Genomic_DNA"/>
</dbReference>
<reference evidence="2 3" key="1">
    <citation type="submission" date="2020-04" db="EMBL/GenBank/DDBJ databases">
        <title>Perkinsus olseni comparative genomics.</title>
        <authorList>
            <person name="Bogema D.R."/>
        </authorList>
    </citation>
    <scope>NUCLEOTIDE SEQUENCE [LARGE SCALE GENOMIC DNA]</scope>
    <source>
        <strain evidence="2">00978-12</strain>
    </source>
</reference>
<evidence type="ECO:0000313" key="2">
    <source>
        <dbReference type="EMBL" id="KAF4678162.1"/>
    </source>
</evidence>
<name>A0A7J6N2N0_PEROL</name>
<sequence length="115" mass="13504">MSAPRNRQAVEEPQEETPREDSKAVHVNDKETYGDDDDDIWWFESFDSEEEGSPMRSPTVSAWSTDLHLVELLTRLVEKRRSEFPWWDYNVHELELILRALVVVVEFIQLVCALV</sequence>
<accession>A0A7J6N2N0</accession>